<keyword evidence="6" id="KW-1185">Reference proteome</keyword>
<dbReference type="InterPro" id="IPR050109">
    <property type="entry name" value="HTH-type_TetR-like_transc_reg"/>
</dbReference>
<organism evidence="5 6">
    <name type="scientific">Nocardia acididurans</name>
    <dbReference type="NCBI Taxonomy" id="2802282"/>
    <lineage>
        <taxon>Bacteria</taxon>
        <taxon>Bacillati</taxon>
        <taxon>Actinomycetota</taxon>
        <taxon>Actinomycetes</taxon>
        <taxon>Mycobacteriales</taxon>
        <taxon>Nocardiaceae</taxon>
        <taxon>Nocardia</taxon>
    </lineage>
</organism>
<sequence>MNHHRHPDLRGRRKRSGERRWSEHNSARQTQILRAAVELLEENEPGADISIQQIAERAGLARSVVYRQFDNREDLDARIRAYIMDTSFEEFESVMVLDPEKTGEETLLGILRTVVEWAAEHPNLYRFEQGGRLHGYSAPDSGLTVGRQRLAEALWERFTAVSTILGVDSEPFRPLSYGIIGLVEGVINQYVIVPRDSASRGTEEIARLLATSVWHLFDGFATDLGYDFDRSATTATMMSELLAAAGDQLDRAGNRTT</sequence>
<feature type="region of interest" description="Disordered" evidence="3">
    <location>
        <begin position="1"/>
        <end position="26"/>
    </location>
</feature>
<name>A0ABS1M5Q2_9NOCA</name>
<dbReference type="Pfam" id="PF00440">
    <property type="entry name" value="TetR_N"/>
    <property type="match status" value="1"/>
</dbReference>
<dbReference type="InterPro" id="IPR009057">
    <property type="entry name" value="Homeodomain-like_sf"/>
</dbReference>
<feature type="DNA-binding region" description="H-T-H motif" evidence="2">
    <location>
        <begin position="50"/>
        <end position="69"/>
    </location>
</feature>
<evidence type="ECO:0000259" key="4">
    <source>
        <dbReference type="PROSITE" id="PS50977"/>
    </source>
</evidence>
<dbReference type="PROSITE" id="PS50977">
    <property type="entry name" value="HTH_TETR_2"/>
    <property type="match status" value="1"/>
</dbReference>
<dbReference type="RefSeq" id="WP_201948517.1">
    <property type="nucleotide sequence ID" value="NZ_JAERRJ010000006.1"/>
</dbReference>
<dbReference type="PANTHER" id="PTHR30055">
    <property type="entry name" value="HTH-TYPE TRANSCRIPTIONAL REGULATOR RUTR"/>
    <property type="match status" value="1"/>
</dbReference>
<keyword evidence="1 2" id="KW-0238">DNA-binding</keyword>
<comment type="caution">
    <text evidence="5">The sequence shown here is derived from an EMBL/GenBank/DDBJ whole genome shotgun (WGS) entry which is preliminary data.</text>
</comment>
<dbReference type="InterPro" id="IPR036271">
    <property type="entry name" value="Tet_transcr_reg_TetR-rel_C_sf"/>
</dbReference>
<dbReference type="InterPro" id="IPR001647">
    <property type="entry name" value="HTH_TetR"/>
</dbReference>
<feature type="compositionally biased region" description="Basic residues" evidence="3">
    <location>
        <begin position="1"/>
        <end position="17"/>
    </location>
</feature>
<feature type="domain" description="HTH tetR-type" evidence="4">
    <location>
        <begin position="26"/>
        <end position="87"/>
    </location>
</feature>
<evidence type="ECO:0000256" key="2">
    <source>
        <dbReference type="PROSITE-ProRule" id="PRU00335"/>
    </source>
</evidence>
<protein>
    <submittedName>
        <fullName evidence="5">TetR/AcrR family transcriptional regulator</fullName>
    </submittedName>
</protein>
<dbReference type="SUPFAM" id="SSF46689">
    <property type="entry name" value="Homeodomain-like"/>
    <property type="match status" value="1"/>
</dbReference>
<dbReference type="PANTHER" id="PTHR30055:SF226">
    <property type="entry name" value="HTH-TYPE TRANSCRIPTIONAL REGULATOR PKSA"/>
    <property type="match status" value="1"/>
</dbReference>
<evidence type="ECO:0000256" key="1">
    <source>
        <dbReference type="ARBA" id="ARBA00023125"/>
    </source>
</evidence>
<evidence type="ECO:0000313" key="6">
    <source>
        <dbReference type="Proteomes" id="UP000602198"/>
    </source>
</evidence>
<evidence type="ECO:0000313" key="5">
    <source>
        <dbReference type="EMBL" id="MBL1075920.1"/>
    </source>
</evidence>
<accession>A0ABS1M5Q2</accession>
<reference evidence="5 6" key="1">
    <citation type="submission" date="2021-01" db="EMBL/GenBank/DDBJ databases">
        <title>WGS of actinomycetes isolated from Thailand.</title>
        <authorList>
            <person name="Thawai C."/>
        </authorList>
    </citation>
    <scope>NUCLEOTIDE SEQUENCE [LARGE SCALE GENOMIC DNA]</scope>
    <source>
        <strain evidence="5 6">LPG 2</strain>
    </source>
</reference>
<proteinExistence type="predicted"/>
<dbReference type="Gene3D" id="1.10.357.10">
    <property type="entry name" value="Tetracycline Repressor, domain 2"/>
    <property type="match status" value="1"/>
</dbReference>
<dbReference type="Proteomes" id="UP000602198">
    <property type="component" value="Unassembled WGS sequence"/>
</dbReference>
<dbReference type="SUPFAM" id="SSF48498">
    <property type="entry name" value="Tetracyclin repressor-like, C-terminal domain"/>
    <property type="match status" value="1"/>
</dbReference>
<evidence type="ECO:0000256" key="3">
    <source>
        <dbReference type="SAM" id="MobiDB-lite"/>
    </source>
</evidence>
<dbReference type="EMBL" id="JAERRJ010000006">
    <property type="protein sequence ID" value="MBL1075920.1"/>
    <property type="molecule type" value="Genomic_DNA"/>
</dbReference>
<gene>
    <name evidence="5" type="ORF">JK358_16100</name>
</gene>